<organism evidence="5">
    <name type="scientific">Guillardia theta (strain CCMP2712)</name>
    <name type="common">Cryptophyte</name>
    <dbReference type="NCBI Taxonomy" id="905079"/>
    <lineage>
        <taxon>Eukaryota</taxon>
        <taxon>Cryptophyceae</taxon>
        <taxon>Pyrenomonadales</taxon>
        <taxon>Geminigeraceae</taxon>
        <taxon>Guillardia</taxon>
    </lineage>
</organism>
<dbReference type="RefSeq" id="XP_005836511.1">
    <property type="nucleotide sequence ID" value="XM_005836454.1"/>
</dbReference>
<dbReference type="Gene3D" id="2.60.40.790">
    <property type="match status" value="1"/>
</dbReference>
<evidence type="ECO:0000256" key="1">
    <source>
        <dbReference type="PROSITE-ProRule" id="PRU00285"/>
    </source>
</evidence>
<accession>L1JLU0</accession>
<dbReference type="SUPFAM" id="SSF49764">
    <property type="entry name" value="HSP20-like chaperones"/>
    <property type="match status" value="1"/>
</dbReference>
<sequence length="245" mass="27193">MLSLLAARPLDMLLAPTPRLSYPSVSVWDDLQPSWYDRVSASRLLDTAAMPRIESRPDRHVVTMDTPGVPAGDLALSLVGDRTLELVASSSISPTSAAADARLDDEAAQAPGAHPDRSSLRLRQRIVLPADCDPGDIRSEYCDGQLRIEVARRQPADRSTSQDDELSEEARRLKETCASKRARVAELTEELRRERRDLVGLESELRAAREEARRKRSTRRTPIAIQHPTTTDRAALQAPKADRTE</sequence>
<dbReference type="PROSITE" id="PS01031">
    <property type="entry name" value="SHSP"/>
    <property type="match status" value="1"/>
</dbReference>
<reference evidence="6" key="3">
    <citation type="submission" date="2016-03" db="UniProtKB">
        <authorList>
            <consortium name="EnsemblProtists"/>
        </authorList>
    </citation>
    <scope>IDENTIFICATION</scope>
</reference>
<feature type="region of interest" description="Disordered" evidence="3">
    <location>
        <begin position="153"/>
        <end position="172"/>
    </location>
</feature>
<dbReference type="CDD" id="cd06464">
    <property type="entry name" value="ACD_sHsps-like"/>
    <property type="match status" value="1"/>
</dbReference>
<dbReference type="EnsemblProtists" id="EKX49531">
    <property type="protein sequence ID" value="EKX49531"/>
    <property type="gene ID" value="GUITHDRAFT_104493"/>
</dbReference>
<proteinExistence type="inferred from homology"/>
<dbReference type="PaxDb" id="55529-EKX49531"/>
<reference evidence="7" key="2">
    <citation type="submission" date="2012-11" db="EMBL/GenBank/DDBJ databases">
        <authorList>
            <person name="Kuo A."/>
            <person name="Curtis B.A."/>
            <person name="Tanifuji G."/>
            <person name="Burki F."/>
            <person name="Gruber A."/>
            <person name="Irimia M."/>
            <person name="Maruyama S."/>
            <person name="Arias M.C."/>
            <person name="Ball S.G."/>
            <person name="Gile G.H."/>
            <person name="Hirakawa Y."/>
            <person name="Hopkins J.F."/>
            <person name="Rensing S.A."/>
            <person name="Schmutz J."/>
            <person name="Symeonidi A."/>
            <person name="Elias M."/>
            <person name="Eveleigh R.J."/>
            <person name="Herman E.K."/>
            <person name="Klute M.J."/>
            <person name="Nakayama T."/>
            <person name="Obornik M."/>
            <person name="Reyes-Prieto A."/>
            <person name="Armbrust E.V."/>
            <person name="Aves S.J."/>
            <person name="Beiko R.G."/>
            <person name="Coutinho P."/>
            <person name="Dacks J.B."/>
            <person name="Durnford D.G."/>
            <person name="Fast N.M."/>
            <person name="Green B.R."/>
            <person name="Grisdale C."/>
            <person name="Hempe F."/>
            <person name="Henrissat B."/>
            <person name="Hoppner M.P."/>
            <person name="Ishida K.-I."/>
            <person name="Kim E."/>
            <person name="Koreny L."/>
            <person name="Kroth P.G."/>
            <person name="Liu Y."/>
            <person name="Malik S.-B."/>
            <person name="Maier U.G."/>
            <person name="McRose D."/>
            <person name="Mock T."/>
            <person name="Neilson J.A."/>
            <person name="Onodera N.T."/>
            <person name="Poole A.M."/>
            <person name="Pritham E.J."/>
            <person name="Richards T.A."/>
            <person name="Rocap G."/>
            <person name="Roy S.W."/>
            <person name="Sarai C."/>
            <person name="Schaack S."/>
            <person name="Shirato S."/>
            <person name="Slamovits C.H."/>
            <person name="Spencer D.F."/>
            <person name="Suzuki S."/>
            <person name="Worden A.Z."/>
            <person name="Zauner S."/>
            <person name="Barry K."/>
            <person name="Bell C."/>
            <person name="Bharti A.K."/>
            <person name="Crow J.A."/>
            <person name="Grimwood J."/>
            <person name="Kramer R."/>
            <person name="Lindquist E."/>
            <person name="Lucas S."/>
            <person name="Salamov A."/>
            <person name="McFadden G.I."/>
            <person name="Lane C.E."/>
            <person name="Keeling P.J."/>
            <person name="Gray M.W."/>
            <person name="Grigoriev I.V."/>
            <person name="Archibald J.M."/>
        </authorList>
    </citation>
    <scope>NUCLEOTIDE SEQUENCE</scope>
    <source>
        <strain evidence="7">CCMP2712</strain>
    </source>
</reference>
<evidence type="ECO:0000313" key="5">
    <source>
        <dbReference type="EMBL" id="EKX49531.1"/>
    </source>
</evidence>
<protein>
    <recommendedName>
        <fullName evidence="4">SHSP domain-containing protein</fullName>
    </recommendedName>
</protein>
<evidence type="ECO:0000313" key="6">
    <source>
        <dbReference type="EnsemblProtists" id="EKX49531"/>
    </source>
</evidence>
<evidence type="ECO:0000256" key="2">
    <source>
        <dbReference type="RuleBase" id="RU003616"/>
    </source>
</evidence>
<dbReference type="HOGENOM" id="CLU_099255_0_0_1"/>
<dbReference type="Proteomes" id="UP000011087">
    <property type="component" value="Unassembled WGS sequence"/>
</dbReference>
<feature type="region of interest" description="Disordered" evidence="3">
    <location>
        <begin position="206"/>
        <end position="245"/>
    </location>
</feature>
<dbReference type="Pfam" id="PF00011">
    <property type="entry name" value="HSP20"/>
    <property type="match status" value="1"/>
</dbReference>
<dbReference type="InterPro" id="IPR002068">
    <property type="entry name" value="A-crystallin/Hsp20_dom"/>
</dbReference>
<keyword evidence="7" id="KW-1185">Reference proteome</keyword>
<evidence type="ECO:0000259" key="4">
    <source>
        <dbReference type="PROSITE" id="PS01031"/>
    </source>
</evidence>
<gene>
    <name evidence="5" type="ORF">GUITHDRAFT_104493</name>
</gene>
<dbReference type="AlphaFoldDB" id="L1JLU0"/>
<feature type="domain" description="SHSP" evidence="4">
    <location>
        <begin position="41"/>
        <end position="169"/>
    </location>
</feature>
<reference evidence="5 7" key="1">
    <citation type="journal article" date="2012" name="Nature">
        <title>Algal genomes reveal evolutionary mosaicism and the fate of nucleomorphs.</title>
        <authorList>
            <consortium name="DOE Joint Genome Institute"/>
            <person name="Curtis B.A."/>
            <person name="Tanifuji G."/>
            <person name="Burki F."/>
            <person name="Gruber A."/>
            <person name="Irimia M."/>
            <person name="Maruyama S."/>
            <person name="Arias M.C."/>
            <person name="Ball S.G."/>
            <person name="Gile G.H."/>
            <person name="Hirakawa Y."/>
            <person name="Hopkins J.F."/>
            <person name="Kuo A."/>
            <person name="Rensing S.A."/>
            <person name="Schmutz J."/>
            <person name="Symeonidi A."/>
            <person name="Elias M."/>
            <person name="Eveleigh R.J."/>
            <person name="Herman E.K."/>
            <person name="Klute M.J."/>
            <person name="Nakayama T."/>
            <person name="Obornik M."/>
            <person name="Reyes-Prieto A."/>
            <person name="Armbrust E.V."/>
            <person name="Aves S.J."/>
            <person name="Beiko R.G."/>
            <person name="Coutinho P."/>
            <person name="Dacks J.B."/>
            <person name="Durnford D.G."/>
            <person name="Fast N.M."/>
            <person name="Green B.R."/>
            <person name="Grisdale C.J."/>
            <person name="Hempel F."/>
            <person name="Henrissat B."/>
            <person name="Hoppner M.P."/>
            <person name="Ishida K."/>
            <person name="Kim E."/>
            <person name="Koreny L."/>
            <person name="Kroth P.G."/>
            <person name="Liu Y."/>
            <person name="Malik S.B."/>
            <person name="Maier U.G."/>
            <person name="McRose D."/>
            <person name="Mock T."/>
            <person name="Neilson J.A."/>
            <person name="Onodera N.T."/>
            <person name="Poole A.M."/>
            <person name="Pritham E.J."/>
            <person name="Richards T.A."/>
            <person name="Rocap G."/>
            <person name="Roy S.W."/>
            <person name="Sarai C."/>
            <person name="Schaack S."/>
            <person name="Shirato S."/>
            <person name="Slamovits C.H."/>
            <person name="Spencer D.F."/>
            <person name="Suzuki S."/>
            <person name="Worden A.Z."/>
            <person name="Zauner S."/>
            <person name="Barry K."/>
            <person name="Bell C."/>
            <person name="Bharti A.K."/>
            <person name="Crow J.A."/>
            <person name="Grimwood J."/>
            <person name="Kramer R."/>
            <person name="Lindquist E."/>
            <person name="Lucas S."/>
            <person name="Salamov A."/>
            <person name="McFadden G.I."/>
            <person name="Lane C.E."/>
            <person name="Keeling P.J."/>
            <person name="Gray M.W."/>
            <person name="Grigoriev I.V."/>
            <person name="Archibald J.M."/>
        </authorList>
    </citation>
    <scope>NUCLEOTIDE SEQUENCE</scope>
    <source>
        <strain evidence="5 7">CCMP2712</strain>
    </source>
</reference>
<evidence type="ECO:0000313" key="7">
    <source>
        <dbReference type="Proteomes" id="UP000011087"/>
    </source>
</evidence>
<dbReference type="GeneID" id="17306205"/>
<dbReference type="InterPro" id="IPR008978">
    <property type="entry name" value="HSP20-like_chaperone"/>
</dbReference>
<dbReference type="KEGG" id="gtt:GUITHDRAFT_104493"/>
<dbReference type="EMBL" id="JH992981">
    <property type="protein sequence ID" value="EKX49531.1"/>
    <property type="molecule type" value="Genomic_DNA"/>
</dbReference>
<evidence type="ECO:0000256" key="3">
    <source>
        <dbReference type="SAM" id="MobiDB-lite"/>
    </source>
</evidence>
<name>L1JLU0_GUITC</name>
<comment type="similarity">
    <text evidence="1 2">Belongs to the small heat shock protein (HSP20) family.</text>
</comment>